<organism evidence="2 3">
    <name type="scientific">Tuber aestivum</name>
    <name type="common">summer truffle</name>
    <dbReference type="NCBI Taxonomy" id="59557"/>
    <lineage>
        <taxon>Eukaryota</taxon>
        <taxon>Fungi</taxon>
        <taxon>Dikarya</taxon>
        <taxon>Ascomycota</taxon>
        <taxon>Pezizomycotina</taxon>
        <taxon>Pezizomycetes</taxon>
        <taxon>Pezizales</taxon>
        <taxon>Tuberaceae</taxon>
        <taxon>Tuber</taxon>
    </lineage>
</organism>
<keyword evidence="3" id="KW-1185">Reference proteome</keyword>
<accession>A0A292PN54</accession>
<dbReference type="EMBL" id="LN891152">
    <property type="protein sequence ID" value="CUS08038.1"/>
    <property type="molecule type" value="Genomic_DNA"/>
</dbReference>
<feature type="region of interest" description="Disordered" evidence="1">
    <location>
        <begin position="201"/>
        <end position="238"/>
    </location>
</feature>
<proteinExistence type="predicted"/>
<evidence type="ECO:0000256" key="1">
    <source>
        <dbReference type="SAM" id="MobiDB-lite"/>
    </source>
</evidence>
<reference evidence="2" key="1">
    <citation type="submission" date="2015-10" db="EMBL/GenBank/DDBJ databases">
        <authorList>
            <person name="Regsiter A."/>
            <person name="william w."/>
        </authorList>
    </citation>
    <scope>NUCLEOTIDE SEQUENCE</scope>
    <source>
        <strain evidence="2">Montdore</strain>
    </source>
</reference>
<dbReference type="Proteomes" id="UP001412239">
    <property type="component" value="Unassembled WGS sequence"/>
</dbReference>
<sequence length="294" mass="32423">MDTPRSELPHFTNAAAADLDDRRIHFLALALHRQELVSVWTYPSLITSDTHSLIHRDYKQAVLDEDTRDDRSPPAQSSVGAFANSEERRREDRSAAISTPVLADLALGLRRTRSCRPEFTEDQTAANGSRGEALTAAEEGVCFLPPEESQIWGGIDFEEMYEFGINHARSPVRGEGKLAHVGISLGSLRFDKIKAKEDLPAAPSSVGKEAPISSTSPTNNEKAEFWNTPTTPRHGRVRNPDQFGFFSSEGDAMIQAPEIGDLPRDGETLHELFRGKGSGGWTAAILLQKRWLCS</sequence>
<evidence type="ECO:0000313" key="3">
    <source>
        <dbReference type="Proteomes" id="UP001412239"/>
    </source>
</evidence>
<feature type="region of interest" description="Disordered" evidence="1">
    <location>
        <begin position="64"/>
        <end position="95"/>
    </location>
</feature>
<evidence type="ECO:0000313" key="2">
    <source>
        <dbReference type="EMBL" id="CUS08038.1"/>
    </source>
</evidence>
<protein>
    <submittedName>
        <fullName evidence="2">Uncharacterized protein</fullName>
    </submittedName>
</protein>
<dbReference type="AlphaFoldDB" id="A0A292PN54"/>
<gene>
    <name evidence="2" type="ORF">GSTUAT00007879001</name>
</gene>
<name>A0A292PN54_9PEZI</name>
<feature type="compositionally biased region" description="Basic and acidic residues" evidence="1">
    <location>
        <begin position="85"/>
        <end position="94"/>
    </location>
</feature>